<dbReference type="SUPFAM" id="SSF81321">
    <property type="entry name" value="Family A G protein-coupled receptor-like"/>
    <property type="match status" value="1"/>
</dbReference>
<dbReference type="EMBL" id="CAXITT010000136">
    <property type="protein sequence ID" value="CAL1533173.1"/>
    <property type="molecule type" value="Genomic_DNA"/>
</dbReference>
<feature type="transmembrane region" description="Helical" evidence="10">
    <location>
        <begin position="112"/>
        <end position="132"/>
    </location>
</feature>
<accession>A0AAV2HLS3</accession>
<sequence>MEGEACDEEKWPQLVNMSTEELWVFMEDEERLEAVKKIPTFLLLSGLMLVGLPGNVLVLLVYGLRFPASTTKCFIMAMAAFDFMNCAVGMPFEMVDLKRDIDLDIPIPCKIFRFLVTLSSCGSVTVLVVVSLDRFRRICRPFQKQMTVRQSKFIIGGMLLLSLAFSTPALVLYGRRTDTRFNHTVYECSIDDAYRNSRMAFWYQIILGVTWVVCIMILVIMYSFIVYNIRKQKQRRQQLASNSYGSQSVLNKIKISITDTSNNEGLRGAPLRTEIIAVSDDHVLTCSRSGDAAIYAVNSPNDGDEVPGKEAMSRLVDAVREQDEKIFRSTAESRRSVNSSSERRRSKKRSSETSRSITRSSNASGSVKRSSETSRSVKRLFSRDANPLFQEDEDGDDAASDDNGTSFGDDVSLTGSNKVSTNVTKSSLNNYLAASMDTGFTLRSGSYCREESVTSQPDVIPTRARKRGHFFGRYRPWDSMGVACQTRVVSTMMDRDWTSNSFPLLDCPETHMVPIIRRASSLPCLLNLHGRKSDESGFEDFSEIQIPEAETRLKEGTPYEAKNHINSAKQRTSSLVSQSVSKNPHANVTWDSIHDNSLTLSRTSKTSQVSANRQTPNGFRSQSVATTATSKSRKKSCVRDIKTSRVSFMMFLVTLGFVLSYLPHLVLQVFGVLSPPWLVERLLCPRSGYYITHHLLMRSFFINNAINPIIYSFYNKTFRARCLRILKSPKSLLKASTNDFGVSVSQDNDTS</sequence>
<dbReference type="AlphaFoldDB" id="A0AAV2HLS3"/>
<feature type="compositionally biased region" description="Basic and acidic residues" evidence="9">
    <location>
        <begin position="326"/>
        <end position="335"/>
    </location>
</feature>
<evidence type="ECO:0000256" key="8">
    <source>
        <dbReference type="RuleBase" id="RU000688"/>
    </source>
</evidence>
<keyword evidence="5 10" id="KW-0472">Membrane</keyword>
<dbReference type="GO" id="GO:0004930">
    <property type="term" value="F:G protein-coupled receptor activity"/>
    <property type="evidence" value="ECO:0007669"/>
    <property type="project" value="UniProtKB-KW"/>
</dbReference>
<dbReference type="GO" id="GO:0016020">
    <property type="term" value="C:membrane"/>
    <property type="evidence" value="ECO:0007669"/>
    <property type="project" value="UniProtKB-SubCell"/>
</dbReference>
<evidence type="ECO:0000256" key="7">
    <source>
        <dbReference type="ARBA" id="ARBA00023224"/>
    </source>
</evidence>
<dbReference type="PRINTS" id="PR00237">
    <property type="entry name" value="GPCRRHODOPSN"/>
</dbReference>
<keyword evidence="2 8" id="KW-0812">Transmembrane</keyword>
<feature type="transmembrane region" description="Helical" evidence="10">
    <location>
        <begin position="648"/>
        <end position="670"/>
    </location>
</feature>
<dbReference type="PROSITE" id="PS50262">
    <property type="entry name" value="G_PROTEIN_RECEP_F1_2"/>
    <property type="match status" value="1"/>
</dbReference>
<dbReference type="PANTHER" id="PTHR24238:SF47">
    <property type="entry name" value="ECDYSTEROIDS_DOPAMINE RECEPTOR-RELATED"/>
    <property type="match status" value="1"/>
</dbReference>
<name>A0AAV2HLS3_LYMST</name>
<dbReference type="InterPro" id="IPR000276">
    <property type="entry name" value="GPCR_Rhodpsn"/>
</dbReference>
<keyword evidence="7 8" id="KW-0807">Transducer</keyword>
<keyword evidence="13" id="KW-1185">Reference proteome</keyword>
<evidence type="ECO:0000259" key="11">
    <source>
        <dbReference type="PROSITE" id="PS50262"/>
    </source>
</evidence>
<evidence type="ECO:0000256" key="6">
    <source>
        <dbReference type="ARBA" id="ARBA00023170"/>
    </source>
</evidence>
<feature type="compositionally biased region" description="Acidic residues" evidence="9">
    <location>
        <begin position="390"/>
        <end position="400"/>
    </location>
</feature>
<evidence type="ECO:0000256" key="1">
    <source>
        <dbReference type="ARBA" id="ARBA00004141"/>
    </source>
</evidence>
<feature type="transmembrane region" description="Helical" evidence="10">
    <location>
        <begin position="690"/>
        <end position="714"/>
    </location>
</feature>
<feature type="domain" description="G-protein coupled receptors family 1 profile" evidence="11">
    <location>
        <begin position="54"/>
        <end position="711"/>
    </location>
</feature>
<feature type="transmembrane region" description="Helical" evidence="10">
    <location>
        <begin position="41"/>
        <end position="62"/>
    </location>
</feature>
<feature type="transmembrane region" description="Helical" evidence="10">
    <location>
        <begin position="153"/>
        <end position="173"/>
    </location>
</feature>
<evidence type="ECO:0000256" key="4">
    <source>
        <dbReference type="ARBA" id="ARBA00023040"/>
    </source>
</evidence>
<evidence type="ECO:0000256" key="9">
    <source>
        <dbReference type="SAM" id="MobiDB-lite"/>
    </source>
</evidence>
<comment type="caution">
    <text evidence="12">The sequence shown here is derived from an EMBL/GenBank/DDBJ whole genome shotgun (WGS) entry which is preliminary data.</text>
</comment>
<keyword evidence="3 10" id="KW-1133">Transmembrane helix</keyword>
<dbReference type="PANTHER" id="PTHR24238">
    <property type="entry name" value="G-PROTEIN COUPLED RECEPTOR"/>
    <property type="match status" value="1"/>
</dbReference>
<organism evidence="12 13">
    <name type="scientific">Lymnaea stagnalis</name>
    <name type="common">Great pond snail</name>
    <name type="synonym">Helix stagnalis</name>
    <dbReference type="NCBI Taxonomy" id="6523"/>
    <lineage>
        <taxon>Eukaryota</taxon>
        <taxon>Metazoa</taxon>
        <taxon>Spiralia</taxon>
        <taxon>Lophotrochozoa</taxon>
        <taxon>Mollusca</taxon>
        <taxon>Gastropoda</taxon>
        <taxon>Heterobranchia</taxon>
        <taxon>Euthyneura</taxon>
        <taxon>Panpulmonata</taxon>
        <taxon>Hygrophila</taxon>
        <taxon>Lymnaeoidea</taxon>
        <taxon>Lymnaeidae</taxon>
        <taxon>Lymnaea</taxon>
    </lineage>
</organism>
<proteinExistence type="inferred from homology"/>
<comment type="subcellular location">
    <subcellularLocation>
        <location evidence="1">Membrane</location>
        <topology evidence="1">Multi-pass membrane protein</topology>
    </subcellularLocation>
</comment>
<feature type="transmembrane region" description="Helical" evidence="10">
    <location>
        <begin position="201"/>
        <end position="227"/>
    </location>
</feature>
<dbReference type="InterPro" id="IPR017452">
    <property type="entry name" value="GPCR_Rhodpsn_7TM"/>
</dbReference>
<evidence type="ECO:0000256" key="10">
    <source>
        <dbReference type="SAM" id="Phobius"/>
    </source>
</evidence>
<feature type="region of interest" description="Disordered" evidence="9">
    <location>
        <begin position="601"/>
        <end position="627"/>
    </location>
</feature>
<dbReference type="CDD" id="cd00637">
    <property type="entry name" value="7tm_classA_rhodopsin-like"/>
    <property type="match status" value="2"/>
</dbReference>
<evidence type="ECO:0000256" key="5">
    <source>
        <dbReference type="ARBA" id="ARBA00023136"/>
    </source>
</evidence>
<reference evidence="12 13" key="1">
    <citation type="submission" date="2024-04" db="EMBL/GenBank/DDBJ databases">
        <authorList>
            <consortium name="Genoscope - CEA"/>
            <person name="William W."/>
        </authorList>
    </citation>
    <scope>NUCLEOTIDE SEQUENCE [LARGE SCALE GENOMIC DNA]</scope>
</reference>
<evidence type="ECO:0000256" key="2">
    <source>
        <dbReference type="ARBA" id="ARBA00022692"/>
    </source>
</evidence>
<evidence type="ECO:0000313" key="12">
    <source>
        <dbReference type="EMBL" id="CAL1533173.1"/>
    </source>
</evidence>
<feature type="region of interest" description="Disordered" evidence="9">
    <location>
        <begin position="326"/>
        <end position="416"/>
    </location>
</feature>
<comment type="similarity">
    <text evidence="8">Belongs to the G-protein coupled receptor 1 family.</text>
</comment>
<dbReference type="Pfam" id="PF00001">
    <property type="entry name" value="7tm_1"/>
    <property type="match status" value="1"/>
</dbReference>
<evidence type="ECO:0000313" key="13">
    <source>
        <dbReference type="Proteomes" id="UP001497497"/>
    </source>
</evidence>
<protein>
    <recommendedName>
        <fullName evidence="11">G-protein coupled receptors family 1 profile domain-containing protein</fullName>
    </recommendedName>
</protein>
<gene>
    <name evidence="12" type="ORF">GSLYS_00007191001</name>
</gene>
<feature type="transmembrane region" description="Helical" evidence="10">
    <location>
        <begin position="74"/>
        <end position="92"/>
    </location>
</feature>
<dbReference type="Proteomes" id="UP001497497">
    <property type="component" value="Unassembled WGS sequence"/>
</dbReference>
<keyword evidence="4 8" id="KW-0297">G-protein coupled receptor</keyword>
<evidence type="ECO:0000256" key="3">
    <source>
        <dbReference type="ARBA" id="ARBA00022989"/>
    </source>
</evidence>
<dbReference type="PROSITE" id="PS00237">
    <property type="entry name" value="G_PROTEIN_RECEP_F1_1"/>
    <property type="match status" value="1"/>
</dbReference>
<dbReference type="Gene3D" id="1.20.1070.10">
    <property type="entry name" value="Rhodopsin 7-helix transmembrane proteins"/>
    <property type="match status" value="2"/>
</dbReference>
<keyword evidence="6 8" id="KW-0675">Receptor</keyword>